<dbReference type="GO" id="GO:0016747">
    <property type="term" value="F:acyltransferase activity, transferring groups other than amino-acyl groups"/>
    <property type="evidence" value="ECO:0007669"/>
    <property type="project" value="InterPro"/>
</dbReference>
<dbReference type="SUPFAM" id="SSF55729">
    <property type="entry name" value="Acyl-CoA N-acyltransferases (Nat)"/>
    <property type="match status" value="1"/>
</dbReference>
<organism evidence="2 3">
    <name type="scientific">Chondrus crispus</name>
    <name type="common">Carrageen Irish moss</name>
    <name type="synonym">Polymorpha crispa</name>
    <dbReference type="NCBI Taxonomy" id="2769"/>
    <lineage>
        <taxon>Eukaryota</taxon>
        <taxon>Rhodophyta</taxon>
        <taxon>Florideophyceae</taxon>
        <taxon>Rhodymeniophycidae</taxon>
        <taxon>Gigartinales</taxon>
        <taxon>Gigartinaceae</taxon>
        <taxon>Chondrus</taxon>
    </lineage>
</organism>
<dbReference type="InterPro" id="IPR000182">
    <property type="entry name" value="GNAT_dom"/>
</dbReference>
<evidence type="ECO:0000313" key="2">
    <source>
        <dbReference type="EMBL" id="CDF40751.1"/>
    </source>
</evidence>
<dbReference type="EMBL" id="HG002238">
    <property type="protein sequence ID" value="CDF40751.1"/>
    <property type="molecule type" value="Genomic_DNA"/>
</dbReference>
<dbReference type="CDD" id="cd04301">
    <property type="entry name" value="NAT_SF"/>
    <property type="match status" value="1"/>
</dbReference>
<gene>
    <name evidence="2" type="ORF">CHC_T00000861001</name>
</gene>
<evidence type="ECO:0000313" key="3">
    <source>
        <dbReference type="Proteomes" id="UP000012073"/>
    </source>
</evidence>
<dbReference type="InterPro" id="IPR016181">
    <property type="entry name" value="Acyl_CoA_acyltransferase"/>
</dbReference>
<evidence type="ECO:0000259" key="1">
    <source>
        <dbReference type="PROSITE" id="PS51186"/>
    </source>
</evidence>
<dbReference type="Proteomes" id="UP000012073">
    <property type="component" value="Unassembled WGS sequence"/>
</dbReference>
<sequence length="336" mass="37869">MNIQEQCVSTSVRYRHYKAQDYDDVVELCRNVYGGKDYLPRILEALPSDPLCSPRVICQGDKVVAFCNLRFLESDADSHHVAYIEAVRVSEDNRRQGLATRIVQETMDSEIARVNSPNPVRFLSTTGHDSVAMPTIFERAGWARRGLSLIWPSDANCNAIRNSSADVRGRYLDLLKVSSFIPLAAKQCISRWRQLHDSRDILLALQDLRARGGCFLLPQYYSLNTATGASKFLQSQFSKQERREVWRLERDDRPPVTIFISVKTAAPSNQQPDQFVSVCAADVSGVECCIAFLASQEQLTYFRISLDPLISLEDMKKSPLLSKAGFSGFLIFEATK</sequence>
<accession>R7QTB4</accession>
<dbReference type="KEGG" id="ccp:CHC_T00000861001"/>
<protein>
    <recommendedName>
        <fullName evidence="1">N-acetyltransferase domain-containing protein</fullName>
    </recommendedName>
</protein>
<dbReference type="OrthoDB" id="8889733at2759"/>
<proteinExistence type="predicted"/>
<reference evidence="3" key="1">
    <citation type="journal article" date="2013" name="Proc. Natl. Acad. Sci. U.S.A.">
        <title>Genome structure and metabolic features in the red seaweed Chondrus crispus shed light on evolution of the Archaeplastida.</title>
        <authorList>
            <person name="Collen J."/>
            <person name="Porcel B."/>
            <person name="Carre W."/>
            <person name="Ball S.G."/>
            <person name="Chaparro C."/>
            <person name="Tonon T."/>
            <person name="Barbeyron T."/>
            <person name="Michel G."/>
            <person name="Noel B."/>
            <person name="Valentin K."/>
            <person name="Elias M."/>
            <person name="Artiguenave F."/>
            <person name="Arun A."/>
            <person name="Aury J.M."/>
            <person name="Barbosa-Neto J.F."/>
            <person name="Bothwell J.H."/>
            <person name="Bouget F.Y."/>
            <person name="Brillet L."/>
            <person name="Cabello-Hurtado F."/>
            <person name="Capella-Gutierrez S."/>
            <person name="Charrier B."/>
            <person name="Cladiere L."/>
            <person name="Cock J.M."/>
            <person name="Coelho S.M."/>
            <person name="Colleoni C."/>
            <person name="Czjzek M."/>
            <person name="Da Silva C."/>
            <person name="Delage L."/>
            <person name="Denoeud F."/>
            <person name="Deschamps P."/>
            <person name="Dittami S.M."/>
            <person name="Gabaldon T."/>
            <person name="Gachon C.M."/>
            <person name="Groisillier A."/>
            <person name="Herve C."/>
            <person name="Jabbari K."/>
            <person name="Katinka M."/>
            <person name="Kloareg B."/>
            <person name="Kowalczyk N."/>
            <person name="Labadie K."/>
            <person name="Leblanc C."/>
            <person name="Lopez P.J."/>
            <person name="McLachlan D.H."/>
            <person name="Meslet-Cladiere L."/>
            <person name="Moustafa A."/>
            <person name="Nehr Z."/>
            <person name="Nyvall Collen P."/>
            <person name="Panaud O."/>
            <person name="Partensky F."/>
            <person name="Poulain J."/>
            <person name="Rensing S.A."/>
            <person name="Rousvoal S."/>
            <person name="Samson G."/>
            <person name="Symeonidi A."/>
            <person name="Weissenbach J."/>
            <person name="Zambounis A."/>
            <person name="Wincker P."/>
            <person name="Boyen C."/>
        </authorList>
    </citation>
    <scope>NUCLEOTIDE SEQUENCE [LARGE SCALE GENOMIC DNA]</scope>
    <source>
        <strain evidence="3">cv. Stackhouse</strain>
    </source>
</reference>
<dbReference type="RefSeq" id="XP_005711045.1">
    <property type="nucleotide sequence ID" value="XM_005710988.1"/>
</dbReference>
<dbReference type="PROSITE" id="PS51186">
    <property type="entry name" value="GNAT"/>
    <property type="match status" value="1"/>
</dbReference>
<dbReference type="AlphaFoldDB" id="R7QTB4"/>
<dbReference type="GeneID" id="17318762"/>
<name>R7QTB4_CHOCR</name>
<keyword evidence="3" id="KW-1185">Reference proteome</keyword>
<feature type="domain" description="N-acetyltransferase" evidence="1">
    <location>
        <begin position="12"/>
        <end position="173"/>
    </location>
</feature>
<dbReference type="Pfam" id="PF00583">
    <property type="entry name" value="Acetyltransf_1"/>
    <property type="match status" value="1"/>
</dbReference>
<dbReference type="Gene3D" id="3.40.630.30">
    <property type="match status" value="1"/>
</dbReference>
<dbReference type="Gramene" id="CDF40751">
    <property type="protein sequence ID" value="CDF40751"/>
    <property type="gene ID" value="CHC_T00000861001"/>
</dbReference>